<dbReference type="AlphaFoldDB" id="A0A344TPD4"/>
<dbReference type="PANTHER" id="PTHR22916:SF3">
    <property type="entry name" value="UDP-GLCNAC:BETAGAL BETA-1,3-N-ACETYLGLUCOSAMINYLTRANSFERASE-LIKE PROTEIN 1"/>
    <property type="match status" value="1"/>
</dbReference>
<dbReference type="KEGG" id="run:DR864_23590"/>
<accession>A0A344TPD4</accession>
<dbReference type="InterPro" id="IPR029044">
    <property type="entry name" value="Nucleotide-diphossugar_trans"/>
</dbReference>
<sequence>MKIIDVSVVMCTYNGASHLREQLDSILTQTYPIKEVIIQDDKSTDTTWYILQEYAKKYACIRVFQNEVQLGVNQNFISAFHKAQGDYIAISDQDDVWKHEKIEVYINELENEPYSLVYSNSFITDKYLNVKSVMDFGKRNIYDMVWMGTIPGHSIMFKREILLQIKNLNEIDFIYDWLLNITSVSVGKIKQVKVPLTYWRRHDLTVTNLNYIPPVTEYMPPISVILYVMKLMMGKKTIKNFKWQFENVYLILKNFKRLKRMPLLIDFLYFYKKENIIGMLISSIIYMILRNDLPFNERMKSIYTPIYRYYYYKTDGDGLRG</sequence>
<dbReference type="Proteomes" id="UP000251993">
    <property type="component" value="Chromosome"/>
</dbReference>
<protein>
    <recommendedName>
        <fullName evidence="1">Glycosyltransferase 2-like domain-containing protein</fullName>
    </recommendedName>
</protein>
<organism evidence="2 3">
    <name type="scientific">Runella rosea</name>
    <dbReference type="NCBI Taxonomy" id="2259595"/>
    <lineage>
        <taxon>Bacteria</taxon>
        <taxon>Pseudomonadati</taxon>
        <taxon>Bacteroidota</taxon>
        <taxon>Cytophagia</taxon>
        <taxon>Cytophagales</taxon>
        <taxon>Spirosomataceae</taxon>
        <taxon>Runella</taxon>
    </lineage>
</organism>
<keyword evidence="3" id="KW-1185">Reference proteome</keyword>
<dbReference type="SUPFAM" id="SSF53448">
    <property type="entry name" value="Nucleotide-diphospho-sugar transferases"/>
    <property type="match status" value="1"/>
</dbReference>
<evidence type="ECO:0000313" key="3">
    <source>
        <dbReference type="Proteomes" id="UP000251993"/>
    </source>
</evidence>
<dbReference type="OrthoDB" id="9802649at2"/>
<feature type="domain" description="Glycosyltransferase 2-like" evidence="1">
    <location>
        <begin position="7"/>
        <end position="162"/>
    </location>
</feature>
<name>A0A344TPD4_9BACT</name>
<reference evidence="2 3" key="1">
    <citation type="submission" date="2018-07" db="EMBL/GenBank/DDBJ databases">
        <title>Genome sequencing of Runella.</title>
        <authorList>
            <person name="Baek M.-G."/>
            <person name="Yi H."/>
        </authorList>
    </citation>
    <scope>NUCLEOTIDE SEQUENCE [LARGE SCALE GENOMIC DNA]</scope>
    <source>
        <strain evidence="2 3">HYN0085</strain>
    </source>
</reference>
<proteinExistence type="predicted"/>
<dbReference type="RefSeq" id="WP_114069268.1">
    <property type="nucleotide sequence ID" value="NZ_CP030850.1"/>
</dbReference>
<dbReference type="InterPro" id="IPR001173">
    <property type="entry name" value="Glyco_trans_2-like"/>
</dbReference>
<dbReference type="GO" id="GO:0016758">
    <property type="term" value="F:hexosyltransferase activity"/>
    <property type="evidence" value="ECO:0007669"/>
    <property type="project" value="UniProtKB-ARBA"/>
</dbReference>
<evidence type="ECO:0000259" key="1">
    <source>
        <dbReference type="Pfam" id="PF00535"/>
    </source>
</evidence>
<dbReference type="PANTHER" id="PTHR22916">
    <property type="entry name" value="GLYCOSYLTRANSFERASE"/>
    <property type="match status" value="1"/>
</dbReference>
<dbReference type="Pfam" id="PF00535">
    <property type="entry name" value="Glycos_transf_2"/>
    <property type="match status" value="1"/>
</dbReference>
<evidence type="ECO:0000313" key="2">
    <source>
        <dbReference type="EMBL" id="AXE20505.1"/>
    </source>
</evidence>
<dbReference type="Gene3D" id="3.90.550.10">
    <property type="entry name" value="Spore Coat Polysaccharide Biosynthesis Protein SpsA, Chain A"/>
    <property type="match status" value="1"/>
</dbReference>
<gene>
    <name evidence="2" type="ORF">DR864_23590</name>
</gene>
<dbReference type="EMBL" id="CP030850">
    <property type="protein sequence ID" value="AXE20505.1"/>
    <property type="molecule type" value="Genomic_DNA"/>
</dbReference>